<evidence type="ECO:0000313" key="9">
    <source>
        <dbReference type="EMBL" id="MFD1521946.1"/>
    </source>
</evidence>
<gene>
    <name evidence="9" type="ORF">ACFSJD_30935</name>
</gene>
<evidence type="ECO:0000256" key="2">
    <source>
        <dbReference type="ARBA" id="ARBA00022525"/>
    </source>
</evidence>
<comment type="subcellular location">
    <subcellularLocation>
        <location evidence="1">Secreted</location>
    </subcellularLocation>
</comment>
<protein>
    <submittedName>
        <fullName evidence="9">Alpha/beta hydrolase family esterase</fullName>
    </submittedName>
</protein>
<keyword evidence="6" id="KW-0119">Carbohydrate metabolism</keyword>
<feature type="compositionally biased region" description="Polar residues" evidence="8">
    <location>
        <begin position="10"/>
        <end position="20"/>
    </location>
</feature>
<dbReference type="Pfam" id="PF10503">
    <property type="entry name" value="Esterase_PHB"/>
    <property type="match status" value="1"/>
</dbReference>
<dbReference type="InterPro" id="IPR043595">
    <property type="entry name" value="FaeB/C/D"/>
</dbReference>
<dbReference type="SUPFAM" id="SSF53474">
    <property type="entry name" value="alpha/beta-Hydrolases"/>
    <property type="match status" value="1"/>
</dbReference>
<proteinExistence type="predicted"/>
<organism evidence="9 10">
    <name type="scientific">Pseudonocardia yunnanensis</name>
    <dbReference type="NCBI Taxonomy" id="58107"/>
    <lineage>
        <taxon>Bacteria</taxon>
        <taxon>Bacillati</taxon>
        <taxon>Actinomycetota</taxon>
        <taxon>Actinomycetes</taxon>
        <taxon>Pseudonocardiales</taxon>
        <taxon>Pseudonocardiaceae</taxon>
        <taxon>Pseudonocardia</taxon>
    </lineage>
</organism>
<dbReference type="GO" id="GO:0016787">
    <property type="term" value="F:hydrolase activity"/>
    <property type="evidence" value="ECO:0007669"/>
    <property type="project" value="UniProtKB-KW"/>
</dbReference>
<keyword evidence="7" id="KW-0624">Polysaccharide degradation</keyword>
<keyword evidence="4" id="KW-0732">Signal</keyword>
<evidence type="ECO:0000256" key="8">
    <source>
        <dbReference type="SAM" id="MobiDB-lite"/>
    </source>
</evidence>
<dbReference type="PANTHER" id="PTHR38050">
    <property type="match status" value="1"/>
</dbReference>
<comment type="caution">
    <text evidence="9">The sequence shown here is derived from an EMBL/GenBank/DDBJ whole genome shotgun (WGS) entry which is preliminary data.</text>
</comment>
<keyword evidence="3" id="KW-0858">Xylan degradation</keyword>
<dbReference type="RefSeq" id="WP_344727968.1">
    <property type="nucleotide sequence ID" value="NZ_BAAAUS010000048.1"/>
</dbReference>
<keyword evidence="10" id="KW-1185">Reference proteome</keyword>
<keyword evidence="2" id="KW-0964">Secreted</keyword>
<dbReference type="PANTHER" id="PTHR38050:SF2">
    <property type="entry name" value="FERULOYL ESTERASE C-RELATED"/>
    <property type="match status" value="1"/>
</dbReference>
<evidence type="ECO:0000256" key="7">
    <source>
        <dbReference type="ARBA" id="ARBA00023326"/>
    </source>
</evidence>
<name>A0ABW4F348_9PSEU</name>
<feature type="region of interest" description="Disordered" evidence="8">
    <location>
        <begin position="1"/>
        <end position="27"/>
    </location>
</feature>
<evidence type="ECO:0000256" key="6">
    <source>
        <dbReference type="ARBA" id="ARBA00023277"/>
    </source>
</evidence>
<accession>A0ABW4F348</accession>
<evidence type="ECO:0000256" key="3">
    <source>
        <dbReference type="ARBA" id="ARBA00022651"/>
    </source>
</evidence>
<reference evidence="10" key="1">
    <citation type="journal article" date="2019" name="Int. J. Syst. Evol. Microbiol.">
        <title>The Global Catalogue of Microorganisms (GCM) 10K type strain sequencing project: providing services to taxonomists for standard genome sequencing and annotation.</title>
        <authorList>
            <consortium name="The Broad Institute Genomics Platform"/>
            <consortium name="The Broad Institute Genome Sequencing Center for Infectious Disease"/>
            <person name="Wu L."/>
            <person name="Ma J."/>
        </authorList>
    </citation>
    <scope>NUCLEOTIDE SEQUENCE [LARGE SCALE GENOMIC DNA]</scope>
    <source>
        <strain evidence="10">CCM 7043</strain>
    </source>
</reference>
<keyword evidence="5 9" id="KW-0378">Hydrolase</keyword>
<evidence type="ECO:0000256" key="4">
    <source>
        <dbReference type="ARBA" id="ARBA00022729"/>
    </source>
</evidence>
<dbReference type="InterPro" id="IPR029058">
    <property type="entry name" value="AB_hydrolase_fold"/>
</dbReference>
<sequence length="285" mass="29996">MSDAAGCRSSPDQKPGTSVKHTIHSGGRDRTYQLHLPKDYSAKSSWPLIIAFHGRGNTGASTEEFSKLSTLPAVVAYPNGVVGTGGGDRQAWEGAPYAAAGVDDVAFTGDLLDSLEKTLCVDQQRVYATGKSNGAGFTGLLACRMADRFAAIAPVAGAFYGQTGNDCHPSRPVPVLEFHGTADATIPYDGAADRDLPAIKDWVAAWAKRDGCNAKPVEKSLGADVTESRWTGCKGGAEVRHVAVKGGGHTWPGADIHSGGGVTTQTIEAHELIWQFFSRFRLPAA</sequence>
<evidence type="ECO:0000256" key="1">
    <source>
        <dbReference type="ARBA" id="ARBA00004613"/>
    </source>
</evidence>
<dbReference type="Proteomes" id="UP001597114">
    <property type="component" value="Unassembled WGS sequence"/>
</dbReference>
<dbReference type="EMBL" id="JBHUCO010000042">
    <property type="protein sequence ID" value="MFD1521946.1"/>
    <property type="molecule type" value="Genomic_DNA"/>
</dbReference>
<evidence type="ECO:0000313" key="10">
    <source>
        <dbReference type="Proteomes" id="UP001597114"/>
    </source>
</evidence>
<dbReference type="InterPro" id="IPR010126">
    <property type="entry name" value="Esterase_phb"/>
</dbReference>
<dbReference type="Gene3D" id="3.40.50.1820">
    <property type="entry name" value="alpha/beta hydrolase"/>
    <property type="match status" value="1"/>
</dbReference>
<evidence type="ECO:0000256" key="5">
    <source>
        <dbReference type="ARBA" id="ARBA00022801"/>
    </source>
</evidence>